<evidence type="ECO:0000313" key="2">
    <source>
        <dbReference type="EMBL" id="CAH0997531.1"/>
    </source>
</evidence>
<dbReference type="Pfam" id="PF09995">
    <property type="entry name" value="MPAB_Lcp_cat"/>
    <property type="match status" value="1"/>
</dbReference>
<dbReference type="GO" id="GO:0016491">
    <property type="term" value="F:oxidoreductase activity"/>
    <property type="evidence" value="ECO:0007669"/>
    <property type="project" value="UniProtKB-KW"/>
</dbReference>
<dbReference type="InterPro" id="IPR018713">
    <property type="entry name" value="MPAB/Lcp_cat_dom"/>
</dbReference>
<evidence type="ECO:0000259" key="1">
    <source>
        <dbReference type="Pfam" id="PF09995"/>
    </source>
</evidence>
<sequence length="322" mass="37315">MAANIDLKKIRSLGDKNADDIIHKLVEQEGIHFLRQLMPFLSDYQNLSFQNQPQILQDFLLLNASFPAFYDKKNLIRATDFYRENQQNIGLILGLYSLPYCYLGADGAKVLYFSERIRNDTYKRLLETGNFLKAVMNYDNWSEQNIFVICLKVRLLHASIRYFTLNSNRWDMSWGFPINQEDMLGTNLAFSLIVLRGMEKLGYQIDKSYENAYLNTWNVIGFLLGIISENMPNNYLETVKIDKKIAQRQFKQSIESQQLTASLMQVIRSFAPNNITADLLQEQSRFLLGEKYAKMLGIAETNIPNTLLKVYNTTAVLMSKIF</sequence>
<dbReference type="EC" id="1.13.-.-" evidence="2"/>
<evidence type="ECO:0000313" key="3">
    <source>
        <dbReference type="Proteomes" id="UP000837932"/>
    </source>
</evidence>
<organism evidence="2 3">
    <name type="scientific">Emticicia aquatica</name>
    <dbReference type="NCBI Taxonomy" id="1681835"/>
    <lineage>
        <taxon>Bacteria</taxon>
        <taxon>Pseudomonadati</taxon>
        <taxon>Bacteroidota</taxon>
        <taxon>Cytophagia</taxon>
        <taxon>Cytophagales</taxon>
        <taxon>Leadbetterellaceae</taxon>
        <taxon>Emticicia</taxon>
    </lineage>
</organism>
<keyword evidence="3" id="KW-1185">Reference proteome</keyword>
<dbReference type="Proteomes" id="UP000837932">
    <property type="component" value="Unassembled WGS sequence"/>
</dbReference>
<comment type="caution">
    <text evidence="2">The sequence shown here is derived from an EMBL/GenBank/DDBJ whole genome shotgun (WGS) entry which is preliminary data.</text>
</comment>
<dbReference type="EMBL" id="CAKLPY010000004">
    <property type="protein sequence ID" value="CAH0997531.1"/>
    <property type="molecule type" value="Genomic_DNA"/>
</dbReference>
<dbReference type="RefSeq" id="WP_238808279.1">
    <property type="nucleotide sequence ID" value="NZ_CAKLPY010000004.1"/>
</dbReference>
<accession>A0ABN8EZW7</accession>
<dbReference type="PANTHER" id="PTHR37539">
    <property type="entry name" value="SECRETED PROTEIN-RELATED"/>
    <property type="match status" value="1"/>
</dbReference>
<name>A0ABN8EZW7_9BACT</name>
<gene>
    <name evidence="2" type="primary">lcp</name>
    <name evidence="2" type="ORF">EMA8858_03665</name>
</gene>
<protein>
    <submittedName>
        <fullName evidence="2">Rubber oxygenase</fullName>
        <ecNumber evidence="2">1.13.-.-</ecNumber>
    </submittedName>
</protein>
<reference evidence="2" key="1">
    <citation type="submission" date="2021-12" db="EMBL/GenBank/DDBJ databases">
        <authorList>
            <person name="Rodrigo-Torres L."/>
            <person name="Arahal R. D."/>
            <person name="Lucena T."/>
        </authorList>
    </citation>
    <scope>NUCLEOTIDE SEQUENCE</scope>
    <source>
        <strain evidence="2">CECT 8858</strain>
    </source>
</reference>
<proteinExistence type="predicted"/>
<dbReference type="InterPro" id="IPR037473">
    <property type="entry name" value="Lcp-like"/>
</dbReference>
<keyword evidence="2" id="KW-0560">Oxidoreductase</keyword>
<dbReference type="PANTHER" id="PTHR37539:SF1">
    <property type="entry name" value="ER-BOUND OXYGENASE MPAB_MPAB'_RUBBER OXYGENASE CATALYTIC DOMAIN-CONTAINING PROTEIN"/>
    <property type="match status" value="1"/>
</dbReference>
<feature type="domain" description="ER-bound oxygenase mpaB/mpaB'/Rubber oxygenase catalytic" evidence="1">
    <location>
        <begin position="114"/>
        <end position="300"/>
    </location>
</feature>